<dbReference type="InterPro" id="IPR006056">
    <property type="entry name" value="RidA"/>
</dbReference>
<dbReference type="NCBIfam" id="TIGR00004">
    <property type="entry name" value="Rid family detoxifying hydrolase"/>
    <property type="match status" value="1"/>
</dbReference>
<protein>
    <submittedName>
        <fullName evidence="2">Uncharacterized protein</fullName>
    </submittedName>
</protein>
<proteinExistence type="inferred from homology"/>
<evidence type="ECO:0000313" key="2">
    <source>
        <dbReference type="EMBL" id="SUZ65039.1"/>
    </source>
</evidence>
<gene>
    <name evidence="2" type="ORF">METZ01_LOCUS17893</name>
</gene>
<dbReference type="FunFam" id="3.30.1330.40:FF:000001">
    <property type="entry name" value="L-PSP family endoribonuclease"/>
    <property type="match status" value="1"/>
</dbReference>
<comment type="similarity">
    <text evidence="1">Belongs to the RutC family.</text>
</comment>
<dbReference type="PANTHER" id="PTHR11803">
    <property type="entry name" value="2-IMINOBUTANOATE/2-IMINOPROPANOATE DEAMINASE RIDA"/>
    <property type="match status" value="1"/>
</dbReference>
<dbReference type="GO" id="GO:0019239">
    <property type="term" value="F:deaminase activity"/>
    <property type="evidence" value="ECO:0007669"/>
    <property type="project" value="TreeGrafter"/>
</dbReference>
<dbReference type="GO" id="GO:0005829">
    <property type="term" value="C:cytosol"/>
    <property type="evidence" value="ECO:0007669"/>
    <property type="project" value="TreeGrafter"/>
</dbReference>
<dbReference type="AlphaFoldDB" id="A0A381PFY9"/>
<dbReference type="SUPFAM" id="SSF55298">
    <property type="entry name" value="YjgF-like"/>
    <property type="match status" value="1"/>
</dbReference>
<dbReference type="EMBL" id="UINC01000949">
    <property type="protein sequence ID" value="SUZ65039.1"/>
    <property type="molecule type" value="Genomic_DNA"/>
</dbReference>
<sequence length="125" mass="13840">MKKKIETDNAPKAIGTYSQAIEAGNTIYLSGQIPLDPKTMELVEGNENQIRQVFKNIQAVCESSEVSLNEIVKLNVYLSDLSVFSLVNEVMKELFSEPYPARAAIQVAKLPLDSLIEVEGIIVKK</sequence>
<dbReference type="InterPro" id="IPR006175">
    <property type="entry name" value="YjgF/YER057c/UK114"/>
</dbReference>
<name>A0A381PFY9_9ZZZZ</name>
<organism evidence="2">
    <name type="scientific">marine metagenome</name>
    <dbReference type="NCBI Taxonomy" id="408172"/>
    <lineage>
        <taxon>unclassified sequences</taxon>
        <taxon>metagenomes</taxon>
        <taxon>ecological metagenomes</taxon>
    </lineage>
</organism>
<dbReference type="CDD" id="cd00448">
    <property type="entry name" value="YjgF_YER057c_UK114_family"/>
    <property type="match status" value="1"/>
</dbReference>
<dbReference type="Pfam" id="PF01042">
    <property type="entry name" value="Ribonuc_L-PSP"/>
    <property type="match status" value="1"/>
</dbReference>
<accession>A0A381PFY9</accession>
<dbReference type="PANTHER" id="PTHR11803:SF39">
    <property type="entry name" value="2-IMINOBUTANOATE_2-IMINOPROPANOATE DEAMINASE"/>
    <property type="match status" value="1"/>
</dbReference>
<evidence type="ECO:0000256" key="1">
    <source>
        <dbReference type="ARBA" id="ARBA00010552"/>
    </source>
</evidence>
<reference evidence="2" key="1">
    <citation type="submission" date="2018-05" db="EMBL/GenBank/DDBJ databases">
        <authorList>
            <person name="Lanie J.A."/>
            <person name="Ng W.-L."/>
            <person name="Kazmierczak K.M."/>
            <person name="Andrzejewski T.M."/>
            <person name="Davidsen T.M."/>
            <person name="Wayne K.J."/>
            <person name="Tettelin H."/>
            <person name="Glass J.I."/>
            <person name="Rusch D."/>
            <person name="Podicherti R."/>
            <person name="Tsui H.-C.T."/>
            <person name="Winkler M.E."/>
        </authorList>
    </citation>
    <scope>NUCLEOTIDE SEQUENCE</scope>
</reference>
<dbReference type="InterPro" id="IPR035959">
    <property type="entry name" value="RutC-like_sf"/>
</dbReference>
<dbReference type="Gene3D" id="3.30.1330.40">
    <property type="entry name" value="RutC-like"/>
    <property type="match status" value="1"/>
</dbReference>